<dbReference type="Proteomes" id="UP000028487">
    <property type="component" value="Unassembled WGS sequence"/>
</dbReference>
<organism evidence="1 2">
    <name type="scientific">Xenorhabdus bovienii str. feltiae Moldova</name>
    <dbReference type="NCBI Taxonomy" id="1398200"/>
    <lineage>
        <taxon>Bacteria</taxon>
        <taxon>Pseudomonadati</taxon>
        <taxon>Pseudomonadota</taxon>
        <taxon>Gammaproteobacteria</taxon>
        <taxon>Enterobacterales</taxon>
        <taxon>Morganellaceae</taxon>
        <taxon>Xenorhabdus</taxon>
    </lineage>
</organism>
<dbReference type="EMBL" id="CBSV010000145">
    <property type="protein sequence ID" value="CDH01721.1"/>
    <property type="molecule type" value="Genomic_DNA"/>
</dbReference>
<dbReference type="AlphaFoldDB" id="A0A077NVX5"/>
<proteinExistence type="predicted"/>
<reference evidence="1" key="1">
    <citation type="submission" date="2013-07" db="EMBL/GenBank/DDBJ databases">
        <title>Sub-species coevolution in mutualistic symbiosis.</title>
        <authorList>
            <person name="Murfin K."/>
            <person name="Klassen J."/>
            <person name="Lee M."/>
            <person name="Forst S."/>
            <person name="Stock P."/>
            <person name="Goodrich-Blair H."/>
        </authorList>
    </citation>
    <scope>NUCLEOTIDE SEQUENCE [LARGE SCALE GENOMIC DNA]</scope>
    <source>
        <strain evidence="1">Feltiae Moldova</strain>
    </source>
</reference>
<evidence type="ECO:0000313" key="2">
    <source>
        <dbReference type="Proteomes" id="UP000028487"/>
    </source>
</evidence>
<gene>
    <name evidence="1" type="ORF">XBFM1_2290003</name>
</gene>
<name>A0A077NVX5_XENBV</name>
<evidence type="ECO:0000313" key="1">
    <source>
        <dbReference type="EMBL" id="CDH01721.1"/>
    </source>
</evidence>
<accession>A0A077NVX5</accession>
<dbReference type="RefSeq" id="WP_038224495.1">
    <property type="nucleotide sequence ID" value="NZ_CAWLWD010000194.1"/>
</dbReference>
<comment type="caution">
    <text evidence="1">The sequence shown here is derived from an EMBL/GenBank/DDBJ whole genome shotgun (WGS) entry which is preliminary data.</text>
</comment>
<dbReference type="HOGENOM" id="CLU_1822414_0_0_6"/>
<protein>
    <submittedName>
        <fullName evidence="1">Uncharacterized protein</fullName>
    </submittedName>
</protein>
<sequence>MIQNYVDRYQYKHAMPDGFKAMAVQGGHFSHVLSDIEEREILTPDGKKELKQKEKFGFVLAVPFDDHKLKVRTTEFRKYVCSKEDYIFLKSVEADISEQPVYISFLPSAWATSRDNNGVWYQYISGSIQRFDGKPLIINKK</sequence>